<name>A0A0C3JWM7_PISTI</name>
<evidence type="ECO:0000313" key="3">
    <source>
        <dbReference type="EMBL" id="KIO13543.1"/>
    </source>
</evidence>
<dbReference type="PANTHER" id="PTHR12847">
    <property type="entry name" value="ATP-BINDING CASSETTE ABC TRANSPORTER-RELATED"/>
    <property type="match status" value="1"/>
</dbReference>
<dbReference type="InterPro" id="IPR011993">
    <property type="entry name" value="PH-like_dom_sf"/>
</dbReference>
<dbReference type="Pfam" id="PF07933">
    <property type="entry name" value="DUF1681"/>
    <property type="match status" value="1"/>
</dbReference>
<dbReference type="InParanoid" id="A0A0C3JWM7"/>
<dbReference type="STRING" id="870435.A0A0C3JWM7"/>
<reference evidence="3 4" key="1">
    <citation type="submission" date="2014-04" db="EMBL/GenBank/DDBJ databases">
        <authorList>
            <consortium name="DOE Joint Genome Institute"/>
            <person name="Kuo A."/>
            <person name="Kohler A."/>
            <person name="Costa M.D."/>
            <person name="Nagy L.G."/>
            <person name="Floudas D."/>
            <person name="Copeland A."/>
            <person name="Barry K.W."/>
            <person name="Cichocki N."/>
            <person name="Veneault-Fourrey C."/>
            <person name="LaButti K."/>
            <person name="Lindquist E.A."/>
            <person name="Lipzen A."/>
            <person name="Lundell T."/>
            <person name="Morin E."/>
            <person name="Murat C."/>
            <person name="Sun H."/>
            <person name="Tunlid A."/>
            <person name="Henrissat B."/>
            <person name="Grigoriev I.V."/>
            <person name="Hibbett D.S."/>
            <person name="Martin F."/>
            <person name="Nordberg H.P."/>
            <person name="Cantor M.N."/>
            <person name="Hua S.X."/>
        </authorList>
    </citation>
    <scope>NUCLEOTIDE SEQUENCE [LARGE SCALE GENOMIC DNA]</scope>
    <source>
        <strain evidence="3 4">Marx 270</strain>
    </source>
</reference>
<dbReference type="SUPFAM" id="SSF50729">
    <property type="entry name" value="PH domain-like"/>
    <property type="match status" value="1"/>
</dbReference>
<sequence length="207" mass="22943">MEDFEEEIESVLYIAREISVYKIPPLRVNEGHRANDWGDLANPLWKGRLRIIETKRNATLKFEDSQTGELFAQAQYDPLKPSVEAVLDSSRYFVVRVEDAGKKAYIGMGFAERTDSFDFNVALQDYTKRYKAALNPPNPTSETPSPHVSLGPKRDYSLKEGQTFSISIPGKSRKYGTGTNLLSSGSTMSGNGGGIPLLPPPPSGRQK</sequence>
<gene>
    <name evidence="3" type="ORF">M404DRAFT_993095</name>
</gene>
<feature type="region of interest" description="Disordered" evidence="1">
    <location>
        <begin position="132"/>
        <end position="207"/>
    </location>
</feature>
<proteinExistence type="predicted"/>
<feature type="compositionally biased region" description="Pro residues" evidence="1">
    <location>
        <begin position="197"/>
        <end position="207"/>
    </location>
</feature>
<dbReference type="Gene3D" id="2.30.29.30">
    <property type="entry name" value="Pleckstrin-homology domain (PH domain)/Phosphotyrosine-binding domain (PTB)"/>
    <property type="match status" value="1"/>
</dbReference>
<evidence type="ECO:0000259" key="2">
    <source>
        <dbReference type="Pfam" id="PF07933"/>
    </source>
</evidence>
<accession>A0A0C3JWM7</accession>
<dbReference type="EMBL" id="KN831946">
    <property type="protein sequence ID" value="KIO13543.1"/>
    <property type="molecule type" value="Genomic_DNA"/>
</dbReference>
<dbReference type="PANTHER" id="PTHR12847:SF9">
    <property type="entry name" value="NECAP-LIKE PROTEIN CG9132"/>
    <property type="match status" value="1"/>
</dbReference>
<dbReference type="HOGENOM" id="CLU_069884_2_1_1"/>
<feature type="compositionally biased region" description="Low complexity" evidence="1">
    <location>
        <begin position="176"/>
        <end position="189"/>
    </location>
</feature>
<feature type="domain" description="NECAP PHear" evidence="2">
    <location>
        <begin position="8"/>
        <end position="168"/>
    </location>
</feature>
<dbReference type="GO" id="GO:0030125">
    <property type="term" value="C:clathrin vesicle coat"/>
    <property type="evidence" value="ECO:0007669"/>
    <property type="project" value="TreeGrafter"/>
</dbReference>
<evidence type="ECO:0000256" key="1">
    <source>
        <dbReference type="SAM" id="MobiDB-lite"/>
    </source>
</evidence>
<dbReference type="AlphaFoldDB" id="A0A0C3JWM7"/>
<evidence type="ECO:0000313" key="4">
    <source>
        <dbReference type="Proteomes" id="UP000054217"/>
    </source>
</evidence>
<dbReference type="InterPro" id="IPR012466">
    <property type="entry name" value="NECAP_PHear"/>
</dbReference>
<keyword evidence="4" id="KW-1185">Reference proteome</keyword>
<protein>
    <recommendedName>
        <fullName evidence="2">NECAP PHear domain-containing protein</fullName>
    </recommendedName>
</protein>
<dbReference type="OrthoDB" id="10265489at2759"/>
<organism evidence="3 4">
    <name type="scientific">Pisolithus tinctorius Marx 270</name>
    <dbReference type="NCBI Taxonomy" id="870435"/>
    <lineage>
        <taxon>Eukaryota</taxon>
        <taxon>Fungi</taxon>
        <taxon>Dikarya</taxon>
        <taxon>Basidiomycota</taxon>
        <taxon>Agaricomycotina</taxon>
        <taxon>Agaricomycetes</taxon>
        <taxon>Agaricomycetidae</taxon>
        <taxon>Boletales</taxon>
        <taxon>Sclerodermatineae</taxon>
        <taxon>Pisolithaceae</taxon>
        <taxon>Pisolithus</taxon>
    </lineage>
</organism>
<reference evidence="4" key="2">
    <citation type="submission" date="2015-01" db="EMBL/GenBank/DDBJ databases">
        <title>Evolutionary Origins and Diversification of the Mycorrhizal Mutualists.</title>
        <authorList>
            <consortium name="DOE Joint Genome Institute"/>
            <consortium name="Mycorrhizal Genomics Consortium"/>
            <person name="Kohler A."/>
            <person name="Kuo A."/>
            <person name="Nagy L.G."/>
            <person name="Floudas D."/>
            <person name="Copeland A."/>
            <person name="Barry K.W."/>
            <person name="Cichocki N."/>
            <person name="Veneault-Fourrey C."/>
            <person name="LaButti K."/>
            <person name="Lindquist E.A."/>
            <person name="Lipzen A."/>
            <person name="Lundell T."/>
            <person name="Morin E."/>
            <person name="Murat C."/>
            <person name="Riley R."/>
            <person name="Ohm R."/>
            <person name="Sun H."/>
            <person name="Tunlid A."/>
            <person name="Henrissat B."/>
            <person name="Grigoriev I.V."/>
            <person name="Hibbett D.S."/>
            <person name="Martin F."/>
        </authorList>
    </citation>
    <scope>NUCLEOTIDE SEQUENCE [LARGE SCALE GENOMIC DNA]</scope>
    <source>
        <strain evidence="4">Marx 270</strain>
    </source>
</reference>
<dbReference type="Proteomes" id="UP000054217">
    <property type="component" value="Unassembled WGS sequence"/>
</dbReference>
<dbReference type="CDD" id="cd13228">
    <property type="entry name" value="PHear_NECAP"/>
    <property type="match status" value="1"/>
</dbReference>
<dbReference type="GO" id="GO:0006897">
    <property type="term" value="P:endocytosis"/>
    <property type="evidence" value="ECO:0007669"/>
    <property type="project" value="InterPro"/>
</dbReference>